<protein>
    <recommendedName>
        <fullName evidence="5">Apple domain-containing protein</fullName>
    </recommendedName>
</protein>
<comment type="caution">
    <text evidence="2">The sequence shown here is derived from an EMBL/GenBank/DDBJ whole genome shotgun (WGS) entry which is preliminary data.</text>
</comment>
<evidence type="ECO:0000313" key="3">
    <source>
        <dbReference type="EMBL" id="CAF3922164.1"/>
    </source>
</evidence>
<dbReference type="Proteomes" id="UP000663882">
    <property type="component" value="Unassembled WGS sequence"/>
</dbReference>
<dbReference type="EMBL" id="CAJOAX010004808">
    <property type="protein sequence ID" value="CAF3922164.1"/>
    <property type="molecule type" value="Genomic_DNA"/>
</dbReference>
<keyword evidence="1" id="KW-0732">Signal</keyword>
<dbReference type="OrthoDB" id="9972778at2759"/>
<sequence length="111" mass="13152">MYSKKEIIFILILLQNFIIQSLSNSEGTVISEYGRISNIPNAYIHVTNTIQLADCIRQCIDFAKNYKEYIDEDCFAYNYDIDKYTCELIHSITPMNYMISFQTRWKTGFKY</sequence>
<reference evidence="2" key="1">
    <citation type="submission" date="2021-02" db="EMBL/GenBank/DDBJ databases">
        <authorList>
            <person name="Nowell W R."/>
        </authorList>
    </citation>
    <scope>NUCLEOTIDE SEQUENCE</scope>
</reference>
<dbReference type="Proteomes" id="UP000663823">
    <property type="component" value="Unassembled WGS sequence"/>
</dbReference>
<organism evidence="2 4">
    <name type="scientific">Rotaria sordida</name>
    <dbReference type="NCBI Taxonomy" id="392033"/>
    <lineage>
        <taxon>Eukaryota</taxon>
        <taxon>Metazoa</taxon>
        <taxon>Spiralia</taxon>
        <taxon>Gnathifera</taxon>
        <taxon>Rotifera</taxon>
        <taxon>Eurotatoria</taxon>
        <taxon>Bdelloidea</taxon>
        <taxon>Philodinida</taxon>
        <taxon>Philodinidae</taxon>
        <taxon>Rotaria</taxon>
    </lineage>
</organism>
<evidence type="ECO:0000313" key="4">
    <source>
        <dbReference type="Proteomes" id="UP000663882"/>
    </source>
</evidence>
<feature type="signal peptide" evidence="1">
    <location>
        <begin position="1"/>
        <end position="23"/>
    </location>
</feature>
<accession>A0A815IPV9</accession>
<name>A0A815IPV9_9BILA</name>
<gene>
    <name evidence="3" type="ORF">OTI717_LOCUS24884</name>
    <name evidence="2" type="ORF">RFH988_LOCUS33225</name>
</gene>
<proteinExistence type="predicted"/>
<dbReference type="EMBL" id="CAJNOO010004108">
    <property type="protein sequence ID" value="CAF1368782.1"/>
    <property type="molecule type" value="Genomic_DNA"/>
</dbReference>
<dbReference type="AlphaFoldDB" id="A0A815IPV9"/>
<feature type="chain" id="PRO_5036227851" description="Apple domain-containing protein" evidence="1">
    <location>
        <begin position="24"/>
        <end position="111"/>
    </location>
</feature>
<evidence type="ECO:0000256" key="1">
    <source>
        <dbReference type="SAM" id="SignalP"/>
    </source>
</evidence>
<evidence type="ECO:0000313" key="2">
    <source>
        <dbReference type="EMBL" id="CAF1368782.1"/>
    </source>
</evidence>
<evidence type="ECO:0008006" key="5">
    <source>
        <dbReference type="Google" id="ProtNLM"/>
    </source>
</evidence>